<reference evidence="11 12" key="1">
    <citation type="submission" date="2009-07" db="EMBL/GenBank/DDBJ databases">
        <title>Complete sequence of Pectobacterium carotovorum subsp. carotovorum PC1.</title>
        <authorList>
            <consortium name="US DOE Joint Genome Institute"/>
            <person name="Lucas S."/>
            <person name="Copeland A."/>
            <person name="Lapidus A."/>
            <person name="Glavina del Rio T."/>
            <person name="Tice H."/>
            <person name="Bruce D."/>
            <person name="Goodwin L."/>
            <person name="Pitluck S."/>
            <person name="Munk A.C."/>
            <person name="Brettin T."/>
            <person name="Detter J.C."/>
            <person name="Han C."/>
            <person name="Tapia R."/>
            <person name="Larimer F."/>
            <person name="Land M."/>
            <person name="Hauser L."/>
            <person name="Kyrpides N."/>
            <person name="Mikhailova N."/>
            <person name="Balakrishnan V."/>
            <person name="Glasner J."/>
            <person name="Perna N.T."/>
        </authorList>
    </citation>
    <scope>NUCLEOTIDE SEQUENCE [LARGE SCALE GENOMIC DNA]</scope>
    <source>
        <strain evidence="11 12">PC1</strain>
    </source>
</reference>
<dbReference type="PROSITE" id="PS00211">
    <property type="entry name" value="ABC_TRANSPORTER_1"/>
    <property type="match status" value="1"/>
</dbReference>
<dbReference type="PANTHER" id="PTHR11384:SF59">
    <property type="entry name" value="LYSOSOMAL COBALAMIN TRANSPORTER ABCD4"/>
    <property type="match status" value="1"/>
</dbReference>
<keyword evidence="3 8" id="KW-0812">Transmembrane</keyword>
<evidence type="ECO:0000259" key="10">
    <source>
        <dbReference type="PROSITE" id="PS50929"/>
    </source>
</evidence>
<dbReference type="InterPro" id="IPR003439">
    <property type="entry name" value="ABC_transporter-like_ATP-bd"/>
</dbReference>
<dbReference type="Proteomes" id="UP000002736">
    <property type="component" value="Chromosome"/>
</dbReference>
<organism evidence="11 12">
    <name type="scientific">Pectobacterium carotovorum subsp. carotovorum (strain PC1)</name>
    <dbReference type="NCBI Taxonomy" id="561230"/>
    <lineage>
        <taxon>Bacteria</taxon>
        <taxon>Pseudomonadati</taxon>
        <taxon>Pseudomonadota</taxon>
        <taxon>Gammaproteobacteria</taxon>
        <taxon>Enterobacterales</taxon>
        <taxon>Pectobacteriaceae</taxon>
        <taxon>Pectobacterium</taxon>
    </lineage>
</organism>
<evidence type="ECO:0000256" key="5">
    <source>
        <dbReference type="ARBA" id="ARBA00022840"/>
    </source>
</evidence>
<dbReference type="GO" id="GO:0005886">
    <property type="term" value="C:plasma membrane"/>
    <property type="evidence" value="ECO:0007669"/>
    <property type="project" value="UniProtKB-SubCell"/>
</dbReference>
<comment type="subcellular location">
    <subcellularLocation>
        <location evidence="1">Cell membrane</location>
        <topology evidence="1">Multi-pass membrane protein</topology>
    </subcellularLocation>
</comment>
<proteinExistence type="predicted"/>
<evidence type="ECO:0000256" key="1">
    <source>
        <dbReference type="ARBA" id="ARBA00004651"/>
    </source>
</evidence>
<dbReference type="PROSITE" id="PS50929">
    <property type="entry name" value="ABC_TM1F"/>
    <property type="match status" value="1"/>
</dbReference>
<dbReference type="STRING" id="561230.PC1_0603"/>
<protein>
    <submittedName>
        <fullName evidence="11">ABC transporter domain protein</fullName>
    </submittedName>
</protein>
<name>C6DKM1_PECCP</name>
<dbReference type="EMBL" id="CP001657">
    <property type="protein sequence ID" value="ACT11658.1"/>
    <property type="molecule type" value="Genomic_DNA"/>
</dbReference>
<dbReference type="InterPro" id="IPR036640">
    <property type="entry name" value="ABC1_TM_sf"/>
</dbReference>
<feature type="transmembrane region" description="Helical" evidence="8">
    <location>
        <begin position="286"/>
        <end position="305"/>
    </location>
</feature>
<keyword evidence="7 8" id="KW-0472">Membrane</keyword>
<keyword evidence="2" id="KW-0813">Transport</keyword>
<evidence type="ECO:0000256" key="4">
    <source>
        <dbReference type="ARBA" id="ARBA00022741"/>
    </source>
</evidence>
<dbReference type="SUPFAM" id="SSF52540">
    <property type="entry name" value="P-loop containing nucleoside triphosphate hydrolases"/>
    <property type="match status" value="1"/>
</dbReference>
<dbReference type="InterPro" id="IPR027417">
    <property type="entry name" value="P-loop_NTPase"/>
</dbReference>
<dbReference type="GO" id="GO:0016887">
    <property type="term" value="F:ATP hydrolysis activity"/>
    <property type="evidence" value="ECO:0007669"/>
    <property type="project" value="InterPro"/>
</dbReference>
<dbReference type="KEGG" id="pct:PC1_0603"/>
<dbReference type="InterPro" id="IPR017871">
    <property type="entry name" value="ABC_transporter-like_CS"/>
</dbReference>
<dbReference type="HOGENOM" id="CLU_007587_6_1_6"/>
<dbReference type="Gene3D" id="1.20.1560.10">
    <property type="entry name" value="ABC transporter type 1, transmembrane domain"/>
    <property type="match status" value="1"/>
</dbReference>
<evidence type="ECO:0000256" key="7">
    <source>
        <dbReference type="ARBA" id="ARBA00023136"/>
    </source>
</evidence>
<dbReference type="PANTHER" id="PTHR11384">
    <property type="entry name" value="ATP-BINDING CASSETTE, SUB-FAMILY D MEMBER"/>
    <property type="match status" value="1"/>
</dbReference>
<dbReference type="InterPro" id="IPR003593">
    <property type="entry name" value="AAA+_ATPase"/>
</dbReference>
<dbReference type="RefSeq" id="WP_012773305.1">
    <property type="nucleotide sequence ID" value="NC_012917.1"/>
</dbReference>
<feature type="transmembrane region" description="Helical" evidence="8">
    <location>
        <begin position="167"/>
        <end position="189"/>
    </location>
</feature>
<dbReference type="eggNOG" id="COG4178">
    <property type="taxonomic scope" value="Bacteria"/>
</dbReference>
<dbReference type="AlphaFoldDB" id="C6DKM1"/>
<dbReference type="SMART" id="SM00382">
    <property type="entry name" value="AAA"/>
    <property type="match status" value="1"/>
</dbReference>
<feature type="domain" description="ABC transporter" evidence="9">
    <location>
        <begin position="370"/>
        <end position="588"/>
    </location>
</feature>
<dbReference type="Pfam" id="PF06472">
    <property type="entry name" value="ABC_membrane_2"/>
    <property type="match status" value="1"/>
</dbReference>
<keyword evidence="5" id="KW-0067">ATP-binding</keyword>
<dbReference type="InterPro" id="IPR011527">
    <property type="entry name" value="ABC1_TM_dom"/>
</dbReference>
<dbReference type="Gene3D" id="3.40.50.300">
    <property type="entry name" value="P-loop containing nucleotide triphosphate hydrolases"/>
    <property type="match status" value="1"/>
</dbReference>
<feature type="transmembrane region" description="Helical" evidence="8">
    <location>
        <begin position="195"/>
        <end position="215"/>
    </location>
</feature>
<sequence length="596" mass="68245">MPASLCWQVIAHPIMQTLKRFYSLVAPFWLTTRATLLWLLLLLIMSLTLSVVWISVQYNNWSRDFYDALADYFQHASIYDMAVRYLAYTLLFVLVIICGNWLKKQLIIRWRDTMTHQYEQDWLRNHAHYQLSAGLDNPDQRIAEDIRLLIEQSLELLLSLLKNTARFFSFIAILWQLSGVHTFTLSGYTITIHGYLVWIALAYAALASVVTHRLGHRLHKLNIERQRAEADYRATLLRVRDNSEQIAFYQGSDAEQQRMRQHFLPIVQNWQRLMAREFRLESFTTSYFRFSLIIPVFATLPLFLARQVSLGAIMQARSAFGYVLDAFGWFIDAYRQLVQWSSTIERLWEFQQRLRLLPAPETPRHESHALSINALSVPRPDGSPYFAPLTLTLQAGEWAAFSAASGTGKTTLLRALAGLWPVSQGDWHFPAGHTLFLPQKAYLPQDTLRQVLCYPQAQLADIAQLTAVLEQTGLASLIPRLDDTENWSRVLSGGEQQRLSLARALLLRPTLLCLDEATSQLDDAAALQLLDHIRTVLPRTIVLAVSHQPAVLACFTHQIRLTPLAPEKKIRTENNIVDPSVTVPEADRQQVSYGRI</sequence>
<dbReference type="Pfam" id="PF00005">
    <property type="entry name" value="ABC_tran"/>
    <property type="match status" value="1"/>
</dbReference>
<keyword evidence="6 8" id="KW-1133">Transmembrane helix</keyword>
<evidence type="ECO:0000256" key="6">
    <source>
        <dbReference type="ARBA" id="ARBA00022989"/>
    </source>
</evidence>
<accession>C6DKM1</accession>
<evidence type="ECO:0000313" key="12">
    <source>
        <dbReference type="Proteomes" id="UP000002736"/>
    </source>
</evidence>
<feature type="transmembrane region" description="Helical" evidence="8">
    <location>
        <begin position="36"/>
        <end position="56"/>
    </location>
</feature>
<keyword evidence="4" id="KW-0547">Nucleotide-binding</keyword>
<evidence type="ECO:0000256" key="8">
    <source>
        <dbReference type="SAM" id="Phobius"/>
    </source>
</evidence>
<dbReference type="SUPFAM" id="SSF90123">
    <property type="entry name" value="ABC transporter transmembrane region"/>
    <property type="match status" value="1"/>
</dbReference>
<dbReference type="GO" id="GO:0140359">
    <property type="term" value="F:ABC-type transporter activity"/>
    <property type="evidence" value="ECO:0007669"/>
    <property type="project" value="InterPro"/>
</dbReference>
<dbReference type="InterPro" id="IPR050835">
    <property type="entry name" value="ABC_transporter_sub-D"/>
</dbReference>
<evidence type="ECO:0000256" key="2">
    <source>
        <dbReference type="ARBA" id="ARBA00022448"/>
    </source>
</evidence>
<dbReference type="GO" id="GO:0005524">
    <property type="term" value="F:ATP binding"/>
    <property type="evidence" value="ECO:0007669"/>
    <property type="project" value="UniProtKB-KW"/>
</dbReference>
<evidence type="ECO:0000313" key="11">
    <source>
        <dbReference type="EMBL" id="ACT11658.1"/>
    </source>
</evidence>
<evidence type="ECO:0000256" key="3">
    <source>
        <dbReference type="ARBA" id="ARBA00022692"/>
    </source>
</evidence>
<gene>
    <name evidence="11" type="ordered locus">PC1_0603</name>
</gene>
<feature type="transmembrane region" description="Helical" evidence="8">
    <location>
        <begin position="85"/>
        <end position="102"/>
    </location>
</feature>
<feature type="domain" description="ABC transmembrane type-1" evidence="10">
    <location>
        <begin position="42"/>
        <end position="339"/>
    </location>
</feature>
<dbReference type="PROSITE" id="PS50893">
    <property type="entry name" value="ABC_TRANSPORTER_2"/>
    <property type="match status" value="1"/>
</dbReference>
<evidence type="ECO:0000259" key="9">
    <source>
        <dbReference type="PROSITE" id="PS50893"/>
    </source>
</evidence>